<feature type="domain" description="DnaB/C C-terminal" evidence="3">
    <location>
        <begin position="230"/>
        <end position="297"/>
    </location>
</feature>
<dbReference type="EMBL" id="LGYO01000022">
    <property type="protein sequence ID" value="KNZ41945.1"/>
    <property type="molecule type" value="Genomic_DNA"/>
</dbReference>
<accession>A0A0L6U2D6</accession>
<comment type="caution">
    <text evidence="4">The sequence shown here is derived from an EMBL/GenBank/DDBJ whole genome shotgun (WGS) entry which is preliminary data.</text>
</comment>
<dbReference type="OrthoDB" id="1652900at2"/>
<evidence type="ECO:0000256" key="2">
    <source>
        <dbReference type="SAM" id="MobiDB-lite"/>
    </source>
</evidence>
<dbReference type="PIRSF" id="PIRSF033722">
    <property type="entry name" value="DnaD_CA_C3587_prd"/>
    <property type="match status" value="1"/>
</dbReference>
<dbReference type="SUPFAM" id="SSF158499">
    <property type="entry name" value="DnaD domain-like"/>
    <property type="match status" value="1"/>
</dbReference>
<comment type="similarity">
    <text evidence="1">Belongs to the DnaB/DnaD family.</text>
</comment>
<dbReference type="PANTHER" id="PTHR37293:SF5">
    <property type="entry name" value="DNA REPLICATION PROTEIN"/>
    <property type="match status" value="1"/>
</dbReference>
<keyword evidence="5" id="KW-1185">Reference proteome</keyword>
<organism evidence="4 5">
    <name type="scientific">Acetobacterium bakii</name>
    <dbReference type="NCBI Taxonomy" id="52689"/>
    <lineage>
        <taxon>Bacteria</taxon>
        <taxon>Bacillati</taxon>
        <taxon>Bacillota</taxon>
        <taxon>Clostridia</taxon>
        <taxon>Eubacteriales</taxon>
        <taxon>Eubacteriaceae</taxon>
        <taxon>Acetobacterium</taxon>
    </lineage>
</organism>
<feature type="domain" description="DnaB/C C-terminal" evidence="3">
    <location>
        <begin position="142"/>
        <end position="216"/>
    </location>
</feature>
<dbReference type="InterPro" id="IPR006343">
    <property type="entry name" value="DnaB/C_C"/>
</dbReference>
<proteinExistence type="inferred from homology"/>
<gene>
    <name evidence="4" type="ORF">AKG39_10065</name>
</gene>
<dbReference type="InterPro" id="IPR053162">
    <property type="entry name" value="DnaD"/>
</dbReference>
<evidence type="ECO:0000259" key="3">
    <source>
        <dbReference type="Pfam" id="PF07261"/>
    </source>
</evidence>
<dbReference type="InterPro" id="IPR034829">
    <property type="entry name" value="DnaD-like_sf"/>
</dbReference>
<dbReference type="STRING" id="52689.AKG39_10065"/>
<dbReference type="PATRIC" id="fig|52689.4.peg.1225"/>
<dbReference type="InterPro" id="IPR017019">
    <property type="entry name" value="DNA_replication_prd_bac"/>
</dbReference>
<evidence type="ECO:0000256" key="1">
    <source>
        <dbReference type="ARBA" id="ARBA00093462"/>
    </source>
</evidence>
<name>A0A0L6U2D6_9FIRM</name>
<dbReference type="Pfam" id="PF07261">
    <property type="entry name" value="DnaB_2"/>
    <property type="match status" value="2"/>
</dbReference>
<sequence length="342" mass="40221">MNRFELILGHDDLGVTPLENIFINHYMPVARGDYVKVYLYGLKRCFNQGLAPINNADIAKDLNLLETDVKKAWEYWVSEGILSLECTGTRDALVRFYNITGSILYKNDTHPETIAPKRQTPTNAKEDRIRRMYDTIQDMYESRTISKRETMLFKRWMDDYNFTPEAVILIVEYSLNMINKKERTFTPAQVTSYFETVAKGFYDAGVRDHTEAEAHIRKSADESQSYYQIFKYLGIHRNPMVSERQLMDTWFKDYGFSIEIITQALSRTSKPNMKYIDGILKNWHEQGFKTLEDIQKDKPKPRWEPKDKTEPISDSRKQAYLDMEVEFAEDLWGELEVNDEDL</sequence>
<dbReference type="NCBIfam" id="TIGR01446">
    <property type="entry name" value="DnaD_dom"/>
    <property type="match status" value="1"/>
</dbReference>
<dbReference type="Gene3D" id="1.10.10.630">
    <property type="entry name" value="DnaD domain-like"/>
    <property type="match status" value="2"/>
</dbReference>
<reference evidence="5" key="1">
    <citation type="submission" date="2015-07" db="EMBL/GenBank/DDBJ databases">
        <title>Draft genome sequence of Acetobacterium bakii DSM 8293, a potential psychrophilic chemical producer through syngas fermentation.</title>
        <authorList>
            <person name="Song Y."/>
            <person name="Hwang S."/>
            <person name="Cho B.-K."/>
        </authorList>
    </citation>
    <scope>NUCLEOTIDE SEQUENCE [LARGE SCALE GENOMIC DNA]</scope>
    <source>
        <strain evidence="5">DSM 8239</strain>
    </source>
</reference>
<protein>
    <recommendedName>
        <fullName evidence="3">DnaB/C C-terminal domain-containing protein</fullName>
    </recommendedName>
</protein>
<evidence type="ECO:0000313" key="5">
    <source>
        <dbReference type="Proteomes" id="UP000036873"/>
    </source>
</evidence>
<evidence type="ECO:0000313" key="4">
    <source>
        <dbReference type="EMBL" id="KNZ41945.1"/>
    </source>
</evidence>
<dbReference type="Proteomes" id="UP000036873">
    <property type="component" value="Unassembled WGS sequence"/>
</dbReference>
<dbReference type="PANTHER" id="PTHR37293">
    <property type="entry name" value="PHAGE REPLICATION PROTEIN-RELATED"/>
    <property type="match status" value="1"/>
</dbReference>
<dbReference type="RefSeq" id="WP_050740261.1">
    <property type="nucleotide sequence ID" value="NZ_LGYO01000022.1"/>
</dbReference>
<feature type="region of interest" description="Disordered" evidence="2">
    <location>
        <begin position="295"/>
        <end position="315"/>
    </location>
</feature>
<dbReference type="AlphaFoldDB" id="A0A0L6U2D6"/>